<dbReference type="AlphaFoldDB" id="A0A0F9C350"/>
<dbReference type="EMBL" id="LAZR01048804">
    <property type="protein sequence ID" value="KKK91096.1"/>
    <property type="molecule type" value="Genomic_DNA"/>
</dbReference>
<protein>
    <submittedName>
        <fullName evidence="1">Uncharacterized protein</fullName>
    </submittedName>
</protein>
<name>A0A0F9C350_9ZZZZ</name>
<reference evidence="1" key="1">
    <citation type="journal article" date="2015" name="Nature">
        <title>Complex archaea that bridge the gap between prokaryotes and eukaryotes.</title>
        <authorList>
            <person name="Spang A."/>
            <person name="Saw J.H."/>
            <person name="Jorgensen S.L."/>
            <person name="Zaremba-Niedzwiedzka K."/>
            <person name="Martijn J."/>
            <person name="Lind A.E."/>
            <person name="van Eijk R."/>
            <person name="Schleper C."/>
            <person name="Guy L."/>
            <person name="Ettema T.J."/>
        </authorList>
    </citation>
    <scope>NUCLEOTIDE SEQUENCE</scope>
</reference>
<evidence type="ECO:0000313" key="1">
    <source>
        <dbReference type="EMBL" id="KKK91096.1"/>
    </source>
</evidence>
<accession>A0A0F9C350</accession>
<organism evidence="1">
    <name type="scientific">marine sediment metagenome</name>
    <dbReference type="NCBI Taxonomy" id="412755"/>
    <lineage>
        <taxon>unclassified sequences</taxon>
        <taxon>metagenomes</taxon>
        <taxon>ecological metagenomes</taxon>
    </lineage>
</organism>
<proteinExistence type="predicted"/>
<feature type="non-terminal residue" evidence="1">
    <location>
        <position position="36"/>
    </location>
</feature>
<sequence length="36" mass="4345">MSYEGYSQLLCKDGHYWTKDCEEMAYLELSEHKCPR</sequence>
<gene>
    <name evidence="1" type="ORF">LCGC14_2716410</name>
</gene>
<comment type="caution">
    <text evidence="1">The sequence shown here is derived from an EMBL/GenBank/DDBJ whole genome shotgun (WGS) entry which is preliminary data.</text>
</comment>